<comment type="caution">
    <text evidence="1">The sequence shown here is derived from an EMBL/GenBank/DDBJ whole genome shotgun (WGS) entry which is preliminary data.</text>
</comment>
<organism evidence="1 2">
    <name type="scientific">Paenibacillus macquariensis</name>
    <dbReference type="NCBI Taxonomy" id="948756"/>
    <lineage>
        <taxon>Bacteria</taxon>
        <taxon>Bacillati</taxon>
        <taxon>Bacillota</taxon>
        <taxon>Bacilli</taxon>
        <taxon>Bacillales</taxon>
        <taxon>Paenibacillaceae</taxon>
        <taxon>Paenibacillus</taxon>
    </lineage>
</organism>
<gene>
    <name evidence="1" type="ORF">SAMN05421578_104236</name>
</gene>
<dbReference type="EMBL" id="FTNK01000004">
    <property type="protein sequence ID" value="SIQ82688.1"/>
    <property type="molecule type" value="Genomic_DNA"/>
</dbReference>
<protein>
    <submittedName>
        <fullName evidence="1">Uncharacterized protein</fullName>
    </submittedName>
</protein>
<name>A0ABY1JW50_9BACL</name>
<sequence length="60" mass="6592">MITLKDIGKFAELPEIAMHIYEGNMPALETAIAAGWDIEEGIVLSKYTTLAISIPSWLTI</sequence>
<evidence type="ECO:0000313" key="2">
    <source>
        <dbReference type="Proteomes" id="UP000186666"/>
    </source>
</evidence>
<dbReference type="RefSeq" id="WP_394327617.1">
    <property type="nucleotide sequence ID" value="NZ_FTNK01000004.1"/>
</dbReference>
<keyword evidence="2" id="KW-1185">Reference proteome</keyword>
<accession>A0ABY1JW50</accession>
<evidence type="ECO:0000313" key="1">
    <source>
        <dbReference type="EMBL" id="SIQ82688.1"/>
    </source>
</evidence>
<dbReference type="Proteomes" id="UP000186666">
    <property type="component" value="Unassembled WGS sequence"/>
</dbReference>
<reference evidence="1 2" key="1">
    <citation type="submission" date="2017-01" db="EMBL/GenBank/DDBJ databases">
        <authorList>
            <person name="Varghese N."/>
            <person name="Submissions S."/>
        </authorList>
    </citation>
    <scope>NUCLEOTIDE SEQUENCE [LARGE SCALE GENOMIC DNA]</scope>
    <source>
        <strain evidence="1 2">ATCC 23464</strain>
    </source>
</reference>
<proteinExistence type="predicted"/>